<gene>
    <name evidence="11" type="ORF">LEM8419_00483</name>
</gene>
<dbReference type="PANTHER" id="PTHR11748">
    <property type="entry name" value="D-LACTATE DEHYDROGENASE"/>
    <property type="match status" value="1"/>
</dbReference>
<dbReference type="InterPro" id="IPR036318">
    <property type="entry name" value="FAD-bd_PCMH-like_sf"/>
</dbReference>
<dbReference type="InterPro" id="IPR016164">
    <property type="entry name" value="FAD-linked_Oxase-like_C"/>
</dbReference>
<evidence type="ECO:0000256" key="6">
    <source>
        <dbReference type="ARBA" id="ARBA00023004"/>
    </source>
</evidence>
<dbReference type="SUPFAM" id="SSF56176">
    <property type="entry name" value="FAD-binding/transporter-associated domain-like"/>
    <property type="match status" value="1"/>
</dbReference>
<dbReference type="InterPro" id="IPR017896">
    <property type="entry name" value="4Fe4S_Fe-S-bd"/>
</dbReference>
<dbReference type="Pfam" id="PF02913">
    <property type="entry name" value="FAD-oxidase_C"/>
    <property type="match status" value="1"/>
</dbReference>
<evidence type="ECO:0000259" key="10">
    <source>
        <dbReference type="PROSITE" id="PS51387"/>
    </source>
</evidence>
<dbReference type="Gene3D" id="3.30.465.10">
    <property type="match status" value="1"/>
</dbReference>
<name>A0ABM9AXG3_9BACT</name>
<dbReference type="Gene3D" id="1.10.45.10">
    <property type="entry name" value="Vanillyl-alcohol Oxidase, Chain A, domain 4"/>
    <property type="match status" value="1"/>
</dbReference>
<evidence type="ECO:0000313" key="11">
    <source>
        <dbReference type="EMBL" id="CAH0999186.1"/>
    </source>
</evidence>
<dbReference type="PROSITE" id="PS51379">
    <property type="entry name" value="4FE4S_FER_2"/>
    <property type="match status" value="1"/>
</dbReference>
<evidence type="ECO:0000259" key="9">
    <source>
        <dbReference type="PROSITE" id="PS51379"/>
    </source>
</evidence>
<protein>
    <recommendedName>
        <fullName evidence="13">FAD-binding oxidoreductase</fullName>
    </recommendedName>
</protein>
<keyword evidence="7" id="KW-0411">Iron-sulfur</keyword>
<evidence type="ECO:0000256" key="7">
    <source>
        <dbReference type="ARBA" id="ARBA00023014"/>
    </source>
</evidence>
<accession>A0ABM9AXG3</accession>
<dbReference type="PROSITE" id="PS51387">
    <property type="entry name" value="FAD_PCMH"/>
    <property type="match status" value="1"/>
</dbReference>
<reference evidence="11" key="1">
    <citation type="submission" date="2021-12" db="EMBL/GenBank/DDBJ databases">
        <authorList>
            <person name="Rodrigo-Torres L."/>
            <person name="Arahal R. D."/>
            <person name="Lucena T."/>
        </authorList>
    </citation>
    <scope>NUCLEOTIDE SEQUENCE</scope>
    <source>
        <strain evidence="11">CECT 8419</strain>
    </source>
</reference>
<dbReference type="InterPro" id="IPR016166">
    <property type="entry name" value="FAD-bd_PCMH"/>
</dbReference>
<organism evidence="11 12">
    <name type="scientific">Neolewinella maritima</name>
    <dbReference type="NCBI Taxonomy" id="1383882"/>
    <lineage>
        <taxon>Bacteria</taxon>
        <taxon>Pseudomonadati</taxon>
        <taxon>Bacteroidota</taxon>
        <taxon>Saprospiria</taxon>
        <taxon>Saprospirales</taxon>
        <taxon>Lewinellaceae</taxon>
        <taxon>Neolewinella</taxon>
    </lineage>
</organism>
<dbReference type="InterPro" id="IPR017900">
    <property type="entry name" value="4Fe4S_Fe_S_CS"/>
</dbReference>
<dbReference type="Pfam" id="PF01565">
    <property type="entry name" value="FAD_binding_4"/>
    <property type="match status" value="1"/>
</dbReference>
<dbReference type="EMBL" id="CAKLPZ010000001">
    <property type="protein sequence ID" value="CAH0999186.1"/>
    <property type="molecule type" value="Genomic_DNA"/>
</dbReference>
<evidence type="ECO:0000256" key="8">
    <source>
        <dbReference type="SAM" id="MobiDB-lite"/>
    </source>
</evidence>
<dbReference type="InterPro" id="IPR016171">
    <property type="entry name" value="Vanillyl_alc_oxidase_C-sub2"/>
</dbReference>
<keyword evidence="2" id="KW-0285">Flavoprotein</keyword>
<evidence type="ECO:0000256" key="3">
    <source>
        <dbReference type="ARBA" id="ARBA00022723"/>
    </source>
</evidence>
<comment type="caution">
    <text evidence="11">The sequence shown here is derived from an EMBL/GenBank/DDBJ whole genome shotgun (WGS) entry which is preliminary data.</text>
</comment>
<dbReference type="InterPro" id="IPR016169">
    <property type="entry name" value="FAD-bd_PCMH_sub2"/>
</dbReference>
<keyword evidence="6" id="KW-0408">Iron</keyword>
<feature type="domain" description="4Fe-4S ferredoxin-type" evidence="9">
    <location>
        <begin position="649"/>
        <end position="682"/>
    </location>
</feature>
<proteinExistence type="predicted"/>
<comment type="cofactor">
    <cofactor evidence="1">
        <name>FAD</name>
        <dbReference type="ChEBI" id="CHEBI:57692"/>
    </cofactor>
</comment>
<evidence type="ECO:0000256" key="5">
    <source>
        <dbReference type="ARBA" id="ARBA00023002"/>
    </source>
</evidence>
<evidence type="ECO:0000313" key="12">
    <source>
        <dbReference type="Proteomes" id="UP000837803"/>
    </source>
</evidence>
<keyword evidence="5" id="KW-0560">Oxidoreductase</keyword>
<evidence type="ECO:0000256" key="2">
    <source>
        <dbReference type="ARBA" id="ARBA00022630"/>
    </source>
</evidence>
<dbReference type="SUPFAM" id="SSF46548">
    <property type="entry name" value="alpha-helical ferredoxin"/>
    <property type="match status" value="1"/>
</dbReference>
<evidence type="ECO:0008006" key="13">
    <source>
        <dbReference type="Google" id="ProtNLM"/>
    </source>
</evidence>
<feature type="domain" description="FAD-binding PCMH-type" evidence="10">
    <location>
        <begin position="27"/>
        <end position="305"/>
    </location>
</feature>
<dbReference type="Proteomes" id="UP000837803">
    <property type="component" value="Unassembled WGS sequence"/>
</dbReference>
<feature type="region of interest" description="Disordered" evidence="8">
    <location>
        <begin position="177"/>
        <end position="218"/>
    </location>
</feature>
<sequence length="1004" mass="109838">MLAARLEGELETDALHRILFATDASVYRELPRAVVFPRSEADIVACVHFARRHGVPITPRAGGTSLAGQAVGKGLIVDVSRHLRKIIEINAEEGYAVVEPGVIRDQLNAALQEHGYWFGPNTSTANRCTLGGMFGNNSCGSTSITVGSTREHTLEARVVLSDGSVVSLSAGILSPGFLSPGPSPGERGGDPNSIESKRLSFSSPESRSIPFSAGASAGEGESPILANVHGWLRQHLSNPTTRQKIREAYPKPAVTRRNNGYALDLLARQAPFDPDGPPLNLCTLLAGSEGTLAFTTQLKLRILPLPPRGSAVVALHFTTVDASLRATQLAMETSPFMCELMDDTILHLALQNHDQRKNASFVEGDPRALLLVEYRAATDALALEMARQLGRSMMEPGPLAVPAYATPALAGQPQTDKVWALRAAGLGILGNMVGDAKAVACIEDTAVALPDLADYIEEVEALMQLYRQNAVFYAHAGAGELHLRPVLDLKKTADRQRFHDITRDVARLVKKYGGSLSGEHGDGRVRGQFLPEMLGDDVYQLLVELKRTWDPQGIFNPGKIVEAPPMNEELRYAAEQQVADYDTLLDFSADGGILRAAEKCNGSGDCRKLSGGAMCPSYRATLHERDSTRGRANVLREVLTQNQHEDPWAHPALADALDLCLSCKACTSECPSTVNMTNLKAEYLHQKQAREGLSLRTRLVAANEWLYRTGGRVPRLANLLLDATEPLMKYLVGIAAERSLPRFPVESLRTFYTRERPAVAGTRGQLYFFGDEFVNYQDVEVGRAALRLWWKLGYDVHWPEHAGSGRAQLSKGLLKEARRLAARNVEVFADRVGEQAPLVGLEPSAILGFRDEYPKLFRGDLAARAQVLSGHCFTFDEWLFREFTAGRVGPDDFGHVQQEVVLHVHCHEKALGEASQCAAVLSLPRHFNVTLLDSGCCGMAGSFGYEAEHYEISQQIAEQSLYAKLRGRSTKTLIVAAGTSCRHQLKDGMGRRAWHTAEVLWRSW</sequence>
<dbReference type="PANTHER" id="PTHR11748:SF119">
    <property type="entry name" value="D-2-HYDROXYGLUTARATE DEHYDROGENASE"/>
    <property type="match status" value="1"/>
</dbReference>
<dbReference type="InterPro" id="IPR004113">
    <property type="entry name" value="FAD-bd_oxidored_4_C"/>
</dbReference>
<dbReference type="Pfam" id="PF13183">
    <property type="entry name" value="Fer4_8"/>
    <property type="match status" value="1"/>
</dbReference>
<keyword evidence="4" id="KW-0274">FAD</keyword>
<keyword evidence="12" id="KW-1185">Reference proteome</keyword>
<evidence type="ECO:0000256" key="4">
    <source>
        <dbReference type="ARBA" id="ARBA00022827"/>
    </source>
</evidence>
<dbReference type="SUPFAM" id="SSF55103">
    <property type="entry name" value="FAD-linked oxidases, C-terminal domain"/>
    <property type="match status" value="1"/>
</dbReference>
<dbReference type="Gene3D" id="3.30.70.2740">
    <property type="match status" value="1"/>
</dbReference>
<keyword evidence="3" id="KW-0479">Metal-binding</keyword>
<dbReference type="InterPro" id="IPR006094">
    <property type="entry name" value="Oxid_FAD_bind_N"/>
</dbReference>
<dbReference type="PROSITE" id="PS00198">
    <property type="entry name" value="4FE4S_FER_1"/>
    <property type="match status" value="1"/>
</dbReference>
<evidence type="ECO:0000256" key="1">
    <source>
        <dbReference type="ARBA" id="ARBA00001974"/>
    </source>
</evidence>